<keyword evidence="1" id="KW-0732">Signal</keyword>
<dbReference type="AlphaFoldDB" id="A0A0R0AD70"/>
<evidence type="ECO:0008006" key="4">
    <source>
        <dbReference type="Google" id="ProtNLM"/>
    </source>
</evidence>
<gene>
    <name evidence="2" type="ORF">ARC78_08390</name>
</gene>
<sequence>MNPAPFLSALCLLAFFVASARAQEASEVDGRNRVVVVENVRYDYAQVLNVEPVFQTLRATRTEEHCEPVATRTLAPVQVKGEENKGGFRRFWDSVRGIFVNREESAEDTAEAPRIHDTSRHAAMLTPECKIVEVGREFRRPIAYDVDYVYKGVKFRSRLPEDPGNRLKLRVSITPDIGSMVEQAAGNP</sequence>
<accession>A0A0R0AD70</accession>
<proteinExistence type="predicted"/>
<evidence type="ECO:0000313" key="3">
    <source>
        <dbReference type="Proteomes" id="UP000050836"/>
    </source>
</evidence>
<evidence type="ECO:0000256" key="1">
    <source>
        <dbReference type="SAM" id="SignalP"/>
    </source>
</evidence>
<reference evidence="2 3" key="1">
    <citation type="submission" date="2015-10" db="EMBL/GenBank/DDBJ databases">
        <title>Genome sequencing and analysis of members of genus Stenotrophomonas.</title>
        <authorList>
            <person name="Patil P.P."/>
            <person name="Midha S."/>
            <person name="Patil P.B."/>
        </authorList>
    </citation>
    <scope>NUCLEOTIDE SEQUENCE [LARGE SCALE GENOMIC DNA]</scope>
    <source>
        <strain evidence="2 3">JCM 9942</strain>
    </source>
</reference>
<organism evidence="2 3">
    <name type="scientific">Stenotrophomonas pictorum JCM 9942</name>
    <dbReference type="NCBI Taxonomy" id="1236960"/>
    <lineage>
        <taxon>Bacteria</taxon>
        <taxon>Pseudomonadati</taxon>
        <taxon>Pseudomonadota</taxon>
        <taxon>Gammaproteobacteria</taxon>
        <taxon>Lysobacterales</taxon>
        <taxon>Lysobacteraceae</taxon>
        <taxon>Stenotrophomonas</taxon>
    </lineage>
</organism>
<protein>
    <recommendedName>
        <fullName evidence="4">DUF3857 domain-containing protein</fullName>
    </recommendedName>
</protein>
<evidence type="ECO:0000313" key="2">
    <source>
        <dbReference type="EMBL" id="KRG42703.1"/>
    </source>
</evidence>
<comment type="caution">
    <text evidence="2">The sequence shown here is derived from an EMBL/GenBank/DDBJ whole genome shotgun (WGS) entry which is preliminary data.</text>
</comment>
<dbReference type="Proteomes" id="UP000050836">
    <property type="component" value="Unassembled WGS sequence"/>
</dbReference>
<keyword evidence="3" id="KW-1185">Reference proteome</keyword>
<feature type="signal peptide" evidence="1">
    <location>
        <begin position="1"/>
        <end position="22"/>
    </location>
</feature>
<dbReference type="EMBL" id="LLXS01000017">
    <property type="protein sequence ID" value="KRG42703.1"/>
    <property type="molecule type" value="Genomic_DNA"/>
</dbReference>
<dbReference type="RefSeq" id="WP_054657563.1">
    <property type="nucleotide sequence ID" value="NZ_BAZI01000027.1"/>
</dbReference>
<name>A0A0R0AD70_9GAMM</name>
<feature type="chain" id="PRO_5006390596" description="DUF3857 domain-containing protein" evidence="1">
    <location>
        <begin position="23"/>
        <end position="188"/>
    </location>
</feature>